<sequence length="97" mass="11821">MPSKHYYVYMISNFSRTVLYTGVTSNLIRRIYEHKNNLAEGFSKKYFIHDLLYYEIFEDSKTAVEREKQIKSWSRKKKDELIVKFNPKLKDLYKEII</sequence>
<dbReference type="InterPro" id="IPR035901">
    <property type="entry name" value="GIY-YIG_endonuc_sf"/>
</dbReference>
<name>A0A1F6A775_9BACT</name>
<dbReference type="Gene3D" id="3.40.1440.10">
    <property type="entry name" value="GIY-YIG endonuclease"/>
    <property type="match status" value="1"/>
</dbReference>
<proteinExistence type="inferred from homology"/>
<dbReference type="Pfam" id="PF01541">
    <property type="entry name" value="GIY-YIG"/>
    <property type="match status" value="1"/>
</dbReference>
<reference evidence="3 4" key="1">
    <citation type="journal article" date="2016" name="Nat. Commun.">
        <title>Thousands of microbial genomes shed light on interconnected biogeochemical processes in an aquifer system.</title>
        <authorList>
            <person name="Anantharaman K."/>
            <person name="Brown C.T."/>
            <person name="Hug L.A."/>
            <person name="Sharon I."/>
            <person name="Castelle C.J."/>
            <person name="Probst A.J."/>
            <person name="Thomas B.C."/>
            <person name="Singh A."/>
            <person name="Wilkins M.J."/>
            <person name="Karaoz U."/>
            <person name="Brodie E.L."/>
            <person name="Williams K.H."/>
            <person name="Hubbard S.S."/>
            <person name="Banfield J.F."/>
        </authorList>
    </citation>
    <scope>NUCLEOTIDE SEQUENCE [LARGE SCALE GENOMIC DNA]</scope>
</reference>
<dbReference type="SMART" id="SM00465">
    <property type="entry name" value="GIYc"/>
    <property type="match status" value="1"/>
</dbReference>
<dbReference type="PROSITE" id="PS50164">
    <property type="entry name" value="GIY_YIG"/>
    <property type="match status" value="1"/>
</dbReference>
<evidence type="ECO:0000259" key="2">
    <source>
        <dbReference type="PROSITE" id="PS50164"/>
    </source>
</evidence>
<feature type="domain" description="GIY-YIG" evidence="2">
    <location>
        <begin position="4"/>
        <end position="80"/>
    </location>
</feature>
<gene>
    <name evidence="3" type="ORF">A3D03_01050</name>
</gene>
<evidence type="ECO:0000313" key="4">
    <source>
        <dbReference type="Proteomes" id="UP000177092"/>
    </source>
</evidence>
<dbReference type="PANTHER" id="PTHR34477:SF5">
    <property type="entry name" value="BSL5627 PROTEIN"/>
    <property type="match status" value="1"/>
</dbReference>
<comment type="caution">
    <text evidence="3">The sequence shown here is derived from an EMBL/GenBank/DDBJ whole genome shotgun (WGS) entry which is preliminary data.</text>
</comment>
<protein>
    <recommendedName>
        <fullName evidence="2">GIY-YIG domain-containing protein</fullName>
    </recommendedName>
</protein>
<dbReference type="EMBL" id="MFJN01000042">
    <property type="protein sequence ID" value="OGG20590.1"/>
    <property type="molecule type" value="Genomic_DNA"/>
</dbReference>
<dbReference type="PANTHER" id="PTHR34477">
    <property type="entry name" value="UPF0213 PROTEIN YHBQ"/>
    <property type="match status" value="1"/>
</dbReference>
<comment type="similarity">
    <text evidence="1">Belongs to the UPF0213 family.</text>
</comment>
<dbReference type="InterPro" id="IPR000305">
    <property type="entry name" value="GIY-YIG_endonuc"/>
</dbReference>
<evidence type="ECO:0000313" key="3">
    <source>
        <dbReference type="EMBL" id="OGG20590.1"/>
    </source>
</evidence>
<dbReference type="AlphaFoldDB" id="A0A1F6A775"/>
<dbReference type="InterPro" id="IPR050190">
    <property type="entry name" value="UPF0213_domain"/>
</dbReference>
<dbReference type="CDD" id="cd10448">
    <property type="entry name" value="GIY-YIG_unchar_3"/>
    <property type="match status" value="1"/>
</dbReference>
<accession>A0A1F6A775</accession>
<organism evidence="3 4">
    <name type="scientific">Candidatus Gottesmanbacteria bacterium RIFCSPHIGHO2_02_FULL_40_13</name>
    <dbReference type="NCBI Taxonomy" id="1798384"/>
    <lineage>
        <taxon>Bacteria</taxon>
        <taxon>Candidatus Gottesmaniibacteriota</taxon>
    </lineage>
</organism>
<dbReference type="Proteomes" id="UP000177092">
    <property type="component" value="Unassembled WGS sequence"/>
</dbReference>
<evidence type="ECO:0000256" key="1">
    <source>
        <dbReference type="ARBA" id="ARBA00007435"/>
    </source>
</evidence>
<dbReference type="SUPFAM" id="SSF82771">
    <property type="entry name" value="GIY-YIG endonuclease"/>
    <property type="match status" value="1"/>
</dbReference>